<gene>
    <name evidence="2" type="ORF">THOM_0602</name>
</gene>
<proteinExistence type="predicted"/>
<sequence length="145" mass="16742">VLLQNIISLNIVHGLNPLGSLTLEPSACSMEDDLQQFLEIERKRKLMVERSIQELINRRKILNEKMQQELQAIMDDTYAAQEYTNVKAPIIEHTGKQQPTRNEAQNTVERQPVIHPGAEVAPVRESERHQAPPNTLQYTRLRLFH</sequence>
<feature type="non-terminal residue" evidence="2">
    <location>
        <position position="1"/>
    </location>
</feature>
<feature type="region of interest" description="Disordered" evidence="1">
    <location>
        <begin position="93"/>
        <end position="115"/>
    </location>
</feature>
<accession>L7JYM4</accession>
<dbReference type="EMBL" id="JH993849">
    <property type="protein sequence ID" value="ELQ76415.1"/>
    <property type="molecule type" value="Genomic_DNA"/>
</dbReference>
<dbReference type="AlphaFoldDB" id="L7JYM4"/>
<feature type="compositionally biased region" description="Polar residues" evidence="1">
    <location>
        <begin position="96"/>
        <end position="109"/>
    </location>
</feature>
<keyword evidence="3" id="KW-1185">Reference proteome</keyword>
<dbReference type="VEuPathDB" id="MicrosporidiaDB:THOM_0602"/>
<reference evidence="2 3" key="1">
    <citation type="journal article" date="2012" name="PLoS Pathog.">
        <title>The genome of the obligate intracellular parasite Trachipleistophora hominis: new insights into microsporidian genome dynamics and reductive evolution.</title>
        <authorList>
            <person name="Heinz E."/>
            <person name="Williams T.A."/>
            <person name="Nakjang S."/>
            <person name="Noel C.J."/>
            <person name="Swan D.C."/>
            <person name="Goldberg A.V."/>
            <person name="Harris S.R."/>
            <person name="Weinmaier T."/>
            <person name="Markert S."/>
            <person name="Becher D."/>
            <person name="Bernhardt J."/>
            <person name="Dagan T."/>
            <person name="Hacker C."/>
            <person name="Lucocq J.M."/>
            <person name="Schweder T."/>
            <person name="Rattei T."/>
            <person name="Hall N."/>
            <person name="Hirt R.P."/>
            <person name="Embley T.M."/>
        </authorList>
    </citation>
    <scope>NUCLEOTIDE SEQUENCE [LARGE SCALE GENOMIC DNA]</scope>
</reference>
<dbReference type="InParanoid" id="L7JYM4"/>
<name>L7JYM4_TRAHO</name>
<dbReference type="Proteomes" id="UP000011185">
    <property type="component" value="Unassembled WGS sequence"/>
</dbReference>
<dbReference type="HOGENOM" id="CLU_1791571_0_0_1"/>
<evidence type="ECO:0000256" key="1">
    <source>
        <dbReference type="SAM" id="MobiDB-lite"/>
    </source>
</evidence>
<evidence type="ECO:0000313" key="3">
    <source>
        <dbReference type="Proteomes" id="UP000011185"/>
    </source>
</evidence>
<protein>
    <submittedName>
        <fullName evidence="2">Uncharacterized protein</fullName>
    </submittedName>
</protein>
<evidence type="ECO:0000313" key="2">
    <source>
        <dbReference type="EMBL" id="ELQ76415.1"/>
    </source>
</evidence>
<organism evidence="2 3">
    <name type="scientific">Trachipleistophora hominis</name>
    <name type="common">Microsporidian parasite</name>
    <dbReference type="NCBI Taxonomy" id="72359"/>
    <lineage>
        <taxon>Eukaryota</taxon>
        <taxon>Fungi</taxon>
        <taxon>Fungi incertae sedis</taxon>
        <taxon>Microsporidia</taxon>
        <taxon>Pleistophoridae</taxon>
        <taxon>Trachipleistophora</taxon>
    </lineage>
</organism>